<evidence type="ECO:0000313" key="3">
    <source>
        <dbReference type="Proteomes" id="UP000649617"/>
    </source>
</evidence>
<dbReference type="Proteomes" id="UP000649617">
    <property type="component" value="Unassembled WGS sequence"/>
</dbReference>
<accession>A0A812JVE5</accession>
<proteinExistence type="predicted"/>
<comment type="caution">
    <text evidence="2">The sequence shown here is derived from an EMBL/GenBank/DDBJ whole genome shotgun (WGS) entry which is preliminary data.</text>
</comment>
<sequence>MSAEAFRFCFPQDICGVPLESKAALKDLVALFWRWSIHVLVGNVRSTSQEKARARVRTKTEKARVRKKSASQEKQKARVRKRDTSKEK</sequence>
<dbReference type="AlphaFoldDB" id="A0A812JVE5"/>
<name>A0A812JVE5_SYMPI</name>
<organism evidence="2 3">
    <name type="scientific">Symbiodinium pilosum</name>
    <name type="common">Dinoflagellate</name>
    <dbReference type="NCBI Taxonomy" id="2952"/>
    <lineage>
        <taxon>Eukaryota</taxon>
        <taxon>Sar</taxon>
        <taxon>Alveolata</taxon>
        <taxon>Dinophyceae</taxon>
        <taxon>Suessiales</taxon>
        <taxon>Symbiodiniaceae</taxon>
        <taxon>Symbiodinium</taxon>
    </lineage>
</organism>
<evidence type="ECO:0000313" key="2">
    <source>
        <dbReference type="EMBL" id="CAE7214660.1"/>
    </source>
</evidence>
<feature type="compositionally biased region" description="Basic and acidic residues" evidence="1">
    <location>
        <begin position="48"/>
        <end position="63"/>
    </location>
</feature>
<gene>
    <name evidence="2" type="ORF">SPIL2461_LOCUS2514</name>
</gene>
<feature type="region of interest" description="Disordered" evidence="1">
    <location>
        <begin position="48"/>
        <end position="88"/>
    </location>
</feature>
<dbReference type="EMBL" id="CAJNIZ010002803">
    <property type="protein sequence ID" value="CAE7214660.1"/>
    <property type="molecule type" value="Genomic_DNA"/>
</dbReference>
<feature type="compositionally biased region" description="Basic and acidic residues" evidence="1">
    <location>
        <begin position="70"/>
        <end position="88"/>
    </location>
</feature>
<evidence type="ECO:0000256" key="1">
    <source>
        <dbReference type="SAM" id="MobiDB-lite"/>
    </source>
</evidence>
<dbReference type="OrthoDB" id="428449at2759"/>
<reference evidence="2" key="1">
    <citation type="submission" date="2021-02" db="EMBL/GenBank/DDBJ databases">
        <authorList>
            <person name="Dougan E. K."/>
            <person name="Rhodes N."/>
            <person name="Thang M."/>
            <person name="Chan C."/>
        </authorList>
    </citation>
    <scope>NUCLEOTIDE SEQUENCE</scope>
</reference>
<protein>
    <submittedName>
        <fullName evidence="2">Uncharacterized protein</fullName>
    </submittedName>
</protein>
<keyword evidence="3" id="KW-1185">Reference proteome</keyword>